<evidence type="ECO:0000256" key="3">
    <source>
        <dbReference type="ARBA" id="ARBA00012257"/>
    </source>
</evidence>
<evidence type="ECO:0000259" key="7">
    <source>
        <dbReference type="Pfam" id="PF09349"/>
    </source>
</evidence>
<comment type="caution">
    <text evidence="8">The sequence shown here is derived from an EMBL/GenBank/DDBJ whole genome shotgun (WGS) entry which is preliminary data.</text>
</comment>
<dbReference type="EC" id="4.1.1.97" evidence="3"/>
<evidence type="ECO:0000313" key="9">
    <source>
        <dbReference type="Proteomes" id="UP000587991"/>
    </source>
</evidence>
<accession>A0A847SCR3</accession>
<evidence type="ECO:0000256" key="1">
    <source>
        <dbReference type="ARBA" id="ARBA00001163"/>
    </source>
</evidence>
<dbReference type="AlphaFoldDB" id="A0A847SCR3"/>
<dbReference type="InterPro" id="IPR018020">
    <property type="entry name" value="OHCU_decarboxylase"/>
</dbReference>
<dbReference type="InterPro" id="IPR017580">
    <property type="entry name" value="OHCU_decarboxylase-1"/>
</dbReference>
<dbReference type="UniPathway" id="UPA00394">
    <property type="reaction ID" value="UER00652"/>
</dbReference>
<evidence type="ECO:0000256" key="6">
    <source>
        <dbReference type="ARBA" id="ARBA00023239"/>
    </source>
</evidence>
<comment type="pathway">
    <text evidence="2">Purine metabolism; urate degradation; (S)-allantoin from urate: step 3/3.</text>
</comment>
<dbReference type="PANTHER" id="PTHR43466:SF1">
    <property type="entry name" value="2-OXO-4-HYDROXY-4-CARBOXY-5-UREIDOIMIDAZOLINE DECARBOXYLASE-RELATED"/>
    <property type="match status" value="1"/>
</dbReference>
<dbReference type="RefSeq" id="WP_168876680.1">
    <property type="nucleotide sequence ID" value="NZ_JABAIM010000001.1"/>
</dbReference>
<dbReference type="NCBIfam" id="TIGR03164">
    <property type="entry name" value="UHCUDC"/>
    <property type="match status" value="1"/>
</dbReference>
<keyword evidence="4" id="KW-0659">Purine metabolism</keyword>
<name>A0A847SCR3_9NEIS</name>
<dbReference type="GO" id="GO:0006144">
    <property type="term" value="P:purine nucleobase metabolic process"/>
    <property type="evidence" value="ECO:0007669"/>
    <property type="project" value="UniProtKB-KW"/>
</dbReference>
<comment type="catalytic activity">
    <reaction evidence="1">
        <text>5-hydroxy-2-oxo-4-ureido-2,5-dihydro-1H-imidazole-5-carboxylate + H(+) = (S)-allantoin + CO2</text>
        <dbReference type="Rhea" id="RHEA:26301"/>
        <dbReference type="ChEBI" id="CHEBI:15378"/>
        <dbReference type="ChEBI" id="CHEBI:15678"/>
        <dbReference type="ChEBI" id="CHEBI:16526"/>
        <dbReference type="ChEBI" id="CHEBI:58639"/>
        <dbReference type="EC" id="4.1.1.97"/>
    </reaction>
</comment>
<dbReference type="GO" id="GO:0019628">
    <property type="term" value="P:urate catabolic process"/>
    <property type="evidence" value="ECO:0007669"/>
    <property type="project" value="UniProtKB-UniPathway"/>
</dbReference>
<proteinExistence type="predicted"/>
<evidence type="ECO:0000256" key="2">
    <source>
        <dbReference type="ARBA" id="ARBA00004754"/>
    </source>
</evidence>
<dbReference type="Pfam" id="PF09349">
    <property type="entry name" value="OHCU_decarbox"/>
    <property type="match status" value="1"/>
</dbReference>
<dbReference type="Gene3D" id="1.10.3330.10">
    <property type="entry name" value="Oxo-4-hydroxy-4-carboxy-5-ureidoimidazoline decarboxylase"/>
    <property type="match status" value="1"/>
</dbReference>
<organism evidence="8 9">
    <name type="scientific">Leeia aquatica</name>
    <dbReference type="NCBI Taxonomy" id="2725557"/>
    <lineage>
        <taxon>Bacteria</taxon>
        <taxon>Pseudomonadati</taxon>
        <taxon>Pseudomonadota</taxon>
        <taxon>Betaproteobacteria</taxon>
        <taxon>Neisseriales</taxon>
        <taxon>Leeiaceae</taxon>
        <taxon>Leeia</taxon>
    </lineage>
</organism>
<dbReference type="PANTHER" id="PTHR43466">
    <property type="entry name" value="2-OXO-4-HYDROXY-4-CARBOXY-5-UREIDOIMIDAZOLINE DECARBOXYLASE-RELATED"/>
    <property type="match status" value="1"/>
</dbReference>
<evidence type="ECO:0000256" key="5">
    <source>
        <dbReference type="ARBA" id="ARBA00022793"/>
    </source>
</evidence>
<protein>
    <recommendedName>
        <fullName evidence="3">2-oxo-4-hydroxy-4-carboxy-5-ureidoimidazoline decarboxylase</fullName>
        <ecNumber evidence="3">4.1.1.97</ecNumber>
    </recommendedName>
</protein>
<dbReference type="Proteomes" id="UP000587991">
    <property type="component" value="Unassembled WGS sequence"/>
</dbReference>
<keyword evidence="5" id="KW-0210">Decarboxylase</keyword>
<dbReference type="GO" id="GO:0000255">
    <property type="term" value="P:allantoin metabolic process"/>
    <property type="evidence" value="ECO:0007669"/>
    <property type="project" value="InterPro"/>
</dbReference>
<reference evidence="8 9" key="1">
    <citation type="submission" date="2020-04" db="EMBL/GenBank/DDBJ databases">
        <title>Draft genome of Leeia sp. IMCC25680.</title>
        <authorList>
            <person name="Song J."/>
            <person name="Cho J.-C."/>
        </authorList>
    </citation>
    <scope>NUCLEOTIDE SEQUENCE [LARGE SCALE GENOMIC DNA]</scope>
    <source>
        <strain evidence="8 9">IMCC25680</strain>
    </source>
</reference>
<dbReference type="SUPFAM" id="SSF158694">
    <property type="entry name" value="UraD-Like"/>
    <property type="match status" value="1"/>
</dbReference>
<keyword evidence="9" id="KW-1185">Reference proteome</keyword>
<dbReference type="InterPro" id="IPR036778">
    <property type="entry name" value="OHCU_decarboxylase_sf"/>
</dbReference>
<keyword evidence="6 8" id="KW-0456">Lyase</keyword>
<gene>
    <name evidence="8" type="primary">uraD</name>
    <name evidence="8" type="ORF">HF682_08150</name>
</gene>
<dbReference type="EMBL" id="JABAIM010000001">
    <property type="protein sequence ID" value="NLR75129.1"/>
    <property type="molecule type" value="Genomic_DNA"/>
</dbReference>
<evidence type="ECO:0000256" key="4">
    <source>
        <dbReference type="ARBA" id="ARBA00022631"/>
    </source>
</evidence>
<feature type="domain" description="Oxo-4-hydroxy-4-carboxy-5-ureidoimidazoline decarboxylase" evidence="7">
    <location>
        <begin position="11"/>
        <end position="166"/>
    </location>
</feature>
<dbReference type="GO" id="GO:0051997">
    <property type="term" value="F:2-oxo-4-hydroxy-4-carboxy-5-ureidoimidazoline decarboxylase activity"/>
    <property type="evidence" value="ECO:0007669"/>
    <property type="project" value="UniProtKB-EC"/>
</dbReference>
<evidence type="ECO:0000313" key="8">
    <source>
        <dbReference type="EMBL" id="NLR75129.1"/>
    </source>
</evidence>
<sequence>MNPPYSLTALNHADLGAFVSLLGGVFEHSPWVAEGAWHRRPFVSVDDLHQKMCEVMWSADPVRQRALICAHPELAGKAAIRGELTADSTREQSGAGLTQCSPEEYARLQDLNQAYRDKFGFPFILAVKGWQRAEIIEQFAARLAQDEEQEFAECLRQIARIAQFRLSDLVKE</sequence>